<protein>
    <submittedName>
        <fullName evidence="9">DNA polymerase V</fullName>
    </submittedName>
</protein>
<keyword evidence="3 7" id="KW-0378">Hydrolase</keyword>
<evidence type="ECO:0000256" key="5">
    <source>
        <dbReference type="ARBA" id="ARBA00023204"/>
    </source>
</evidence>
<keyword evidence="5" id="KW-0234">DNA repair</keyword>
<comment type="similarity">
    <text evidence="1 7">Belongs to the peptidase S24 family.</text>
</comment>
<evidence type="ECO:0000256" key="7">
    <source>
        <dbReference type="RuleBase" id="RU003991"/>
    </source>
</evidence>
<dbReference type="Gene3D" id="2.10.109.10">
    <property type="entry name" value="Umud Fragment, subunit A"/>
    <property type="match status" value="1"/>
</dbReference>
<dbReference type="GO" id="GO:0006281">
    <property type="term" value="P:DNA repair"/>
    <property type="evidence" value="ECO:0007669"/>
    <property type="project" value="UniProtKB-KW"/>
</dbReference>
<sequence>MNLTIHSVETLSKSGLPYVGRQITAGFPSPAEDYLENILDLNEIVVKNPSATFYGRVNGNSMKDAGAADGDLLVIDKSLEYRHDALAVCWIDGEFTLKRLRTVRGQLYLIPANPDYEPIAVKEGAEFMVWGIVTYILKKAF</sequence>
<dbReference type="GO" id="GO:0009432">
    <property type="term" value="P:SOS response"/>
    <property type="evidence" value="ECO:0007669"/>
    <property type="project" value="UniProtKB-KW"/>
</dbReference>
<dbReference type="InterPro" id="IPR050077">
    <property type="entry name" value="LexA_repressor"/>
</dbReference>
<comment type="caution">
    <text evidence="9">The sequence shown here is derived from an EMBL/GenBank/DDBJ whole genome shotgun (WGS) entry which is preliminary data.</text>
</comment>
<dbReference type="GO" id="GO:0003677">
    <property type="term" value="F:DNA binding"/>
    <property type="evidence" value="ECO:0007669"/>
    <property type="project" value="InterPro"/>
</dbReference>
<keyword evidence="2" id="KW-0227">DNA damage</keyword>
<evidence type="ECO:0000256" key="6">
    <source>
        <dbReference type="ARBA" id="ARBA00023236"/>
    </source>
</evidence>
<feature type="domain" description="Peptidase S24/S26A/S26B/S26C" evidence="8">
    <location>
        <begin position="17"/>
        <end position="133"/>
    </location>
</feature>
<dbReference type="Proteomes" id="UP000295008">
    <property type="component" value="Unassembled WGS sequence"/>
</dbReference>
<name>A0A4R1RZY0_HYDET</name>
<evidence type="ECO:0000256" key="1">
    <source>
        <dbReference type="ARBA" id="ARBA00007484"/>
    </source>
</evidence>
<dbReference type="GO" id="GO:0016787">
    <property type="term" value="F:hydrolase activity"/>
    <property type="evidence" value="ECO:0007669"/>
    <property type="project" value="UniProtKB-KW"/>
</dbReference>
<proteinExistence type="inferred from homology"/>
<reference evidence="9 10" key="1">
    <citation type="submission" date="2019-03" db="EMBL/GenBank/DDBJ databases">
        <title>Genomic Encyclopedia of Type Strains, Phase IV (KMG-IV): sequencing the most valuable type-strain genomes for metagenomic binning, comparative biology and taxonomic classification.</title>
        <authorList>
            <person name="Goeker M."/>
        </authorList>
    </citation>
    <scope>NUCLEOTIDE SEQUENCE [LARGE SCALE GENOMIC DNA]</scope>
    <source>
        <strain evidence="9 10">LX-B</strain>
    </source>
</reference>
<evidence type="ECO:0000313" key="10">
    <source>
        <dbReference type="Proteomes" id="UP000295008"/>
    </source>
</evidence>
<evidence type="ECO:0000256" key="4">
    <source>
        <dbReference type="ARBA" id="ARBA00022813"/>
    </source>
</evidence>
<keyword evidence="4 7" id="KW-0068">Autocatalytic cleavage</keyword>
<keyword evidence="10" id="KW-1185">Reference proteome</keyword>
<evidence type="ECO:0000313" key="9">
    <source>
        <dbReference type="EMBL" id="TCL72393.1"/>
    </source>
</evidence>
<dbReference type="InterPro" id="IPR015927">
    <property type="entry name" value="Peptidase_S24_S26A/B/C"/>
</dbReference>
<evidence type="ECO:0000256" key="2">
    <source>
        <dbReference type="ARBA" id="ARBA00022763"/>
    </source>
</evidence>
<accession>A0A4R1RZY0</accession>
<dbReference type="PRINTS" id="PR00726">
    <property type="entry name" value="LEXASERPTASE"/>
</dbReference>
<evidence type="ECO:0000256" key="3">
    <source>
        <dbReference type="ARBA" id="ARBA00022801"/>
    </source>
</evidence>
<gene>
    <name evidence="9" type="ORF">EDC14_1006103</name>
</gene>
<dbReference type="NCBIfam" id="NF007621">
    <property type="entry name" value="PRK10276.1"/>
    <property type="match status" value="1"/>
</dbReference>
<dbReference type="PANTHER" id="PTHR33516">
    <property type="entry name" value="LEXA REPRESSOR"/>
    <property type="match status" value="1"/>
</dbReference>
<dbReference type="EMBL" id="SLUN01000006">
    <property type="protein sequence ID" value="TCL72393.1"/>
    <property type="molecule type" value="Genomic_DNA"/>
</dbReference>
<dbReference type="AlphaFoldDB" id="A0A4R1RZY0"/>
<dbReference type="InterPro" id="IPR036286">
    <property type="entry name" value="LexA/Signal_pep-like_sf"/>
</dbReference>
<dbReference type="Pfam" id="PF00717">
    <property type="entry name" value="Peptidase_S24"/>
    <property type="match status" value="1"/>
</dbReference>
<evidence type="ECO:0000259" key="8">
    <source>
        <dbReference type="Pfam" id="PF00717"/>
    </source>
</evidence>
<organism evidence="9 10">
    <name type="scientific">Hydrogenispora ethanolica</name>
    <dbReference type="NCBI Taxonomy" id="1082276"/>
    <lineage>
        <taxon>Bacteria</taxon>
        <taxon>Bacillati</taxon>
        <taxon>Bacillota</taxon>
        <taxon>Hydrogenispora</taxon>
    </lineage>
</organism>
<dbReference type="CDD" id="cd06529">
    <property type="entry name" value="S24_LexA-like"/>
    <property type="match status" value="1"/>
</dbReference>
<dbReference type="InterPro" id="IPR039418">
    <property type="entry name" value="LexA-like"/>
</dbReference>
<dbReference type="SUPFAM" id="SSF51306">
    <property type="entry name" value="LexA/Signal peptidase"/>
    <property type="match status" value="1"/>
</dbReference>
<dbReference type="InterPro" id="IPR006197">
    <property type="entry name" value="Peptidase_S24_LexA"/>
</dbReference>
<keyword evidence="6" id="KW-0742">SOS response</keyword>
<dbReference type="RefSeq" id="WP_132013604.1">
    <property type="nucleotide sequence ID" value="NZ_SLUN01000006.1"/>
</dbReference>
<dbReference type="OrthoDB" id="2475196at2"/>
<dbReference type="PANTHER" id="PTHR33516:SF2">
    <property type="entry name" value="LEXA REPRESSOR-RELATED"/>
    <property type="match status" value="1"/>
</dbReference>
<dbReference type="GO" id="GO:0006355">
    <property type="term" value="P:regulation of DNA-templated transcription"/>
    <property type="evidence" value="ECO:0007669"/>
    <property type="project" value="InterPro"/>
</dbReference>